<dbReference type="PANTHER" id="PTHR11022">
    <property type="entry name" value="PEPTIDOGLYCAN RECOGNITION PROTEIN"/>
    <property type="match status" value="1"/>
</dbReference>
<organism evidence="4 5">
    <name type="scientific">Actinomadura adrarensis</name>
    <dbReference type="NCBI Taxonomy" id="1819600"/>
    <lineage>
        <taxon>Bacteria</taxon>
        <taxon>Bacillati</taxon>
        <taxon>Actinomycetota</taxon>
        <taxon>Actinomycetes</taxon>
        <taxon>Streptosporangiales</taxon>
        <taxon>Thermomonosporaceae</taxon>
        <taxon>Actinomadura</taxon>
    </lineage>
</organism>
<evidence type="ECO:0000256" key="1">
    <source>
        <dbReference type="ARBA" id="ARBA00007553"/>
    </source>
</evidence>
<gene>
    <name evidence="4" type="ORF">ACFQ07_25210</name>
</gene>
<dbReference type="Proteomes" id="UP001597083">
    <property type="component" value="Unassembled WGS sequence"/>
</dbReference>
<dbReference type="CDD" id="cd06583">
    <property type="entry name" value="PGRP"/>
    <property type="match status" value="1"/>
</dbReference>
<dbReference type="SMART" id="SM00644">
    <property type="entry name" value="Ami_2"/>
    <property type="match status" value="1"/>
</dbReference>
<protein>
    <submittedName>
        <fullName evidence="4">Peptidoglycan recognition family protein</fullName>
    </submittedName>
</protein>
<dbReference type="InterPro" id="IPR006619">
    <property type="entry name" value="PGRP_domain_met/bac"/>
</dbReference>
<feature type="domain" description="N-acetylmuramoyl-L-alanine amidase" evidence="2">
    <location>
        <begin position="34"/>
        <end position="182"/>
    </location>
</feature>
<dbReference type="EMBL" id="JBHTIR010003663">
    <property type="protein sequence ID" value="MFD0855565.1"/>
    <property type="molecule type" value="Genomic_DNA"/>
</dbReference>
<evidence type="ECO:0000313" key="4">
    <source>
        <dbReference type="EMBL" id="MFD0855565.1"/>
    </source>
</evidence>
<dbReference type="InterPro" id="IPR036505">
    <property type="entry name" value="Amidase/PGRP_sf"/>
</dbReference>
<dbReference type="Gene3D" id="3.40.80.10">
    <property type="entry name" value="Peptidoglycan recognition protein-like"/>
    <property type="match status" value="1"/>
</dbReference>
<reference evidence="5" key="1">
    <citation type="journal article" date="2019" name="Int. J. Syst. Evol. Microbiol.">
        <title>The Global Catalogue of Microorganisms (GCM) 10K type strain sequencing project: providing services to taxonomists for standard genome sequencing and annotation.</title>
        <authorList>
            <consortium name="The Broad Institute Genomics Platform"/>
            <consortium name="The Broad Institute Genome Sequencing Center for Infectious Disease"/>
            <person name="Wu L."/>
            <person name="Ma J."/>
        </authorList>
    </citation>
    <scope>NUCLEOTIDE SEQUENCE [LARGE SCALE GENOMIC DNA]</scope>
    <source>
        <strain evidence="5">JCM 31696</strain>
    </source>
</reference>
<evidence type="ECO:0000313" key="5">
    <source>
        <dbReference type="Proteomes" id="UP001597083"/>
    </source>
</evidence>
<dbReference type="InterPro" id="IPR002502">
    <property type="entry name" value="Amidase_domain"/>
</dbReference>
<dbReference type="PANTHER" id="PTHR11022:SF41">
    <property type="entry name" value="PEPTIDOGLYCAN-RECOGNITION PROTEIN LC-RELATED"/>
    <property type="match status" value="1"/>
</dbReference>
<dbReference type="SMART" id="SM00701">
    <property type="entry name" value="PGRP"/>
    <property type="match status" value="1"/>
</dbReference>
<accession>A0ABW3CMR6</accession>
<dbReference type="SUPFAM" id="SSF55846">
    <property type="entry name" value="N-acetylmuramoyl-L-alanine amidase-like"/>
    <property type="match status" value="1"/>
</dbReference>
<comment type="caution">
    <text evidence="4">The sequence shown here is derived from an EMBL/GenBank/DDBJ whole genome shotgun (WGS) entry which is preliminary data.</text>
</comment>
<feature type="domain" description="Peptidoglycan recognition protein family" evidence="3">
    <location>
        <begin position="22"/>
        <end position="176"/>
    </location>
</feature>
<comment type="similarity">
    <text evidence="1">Belongs to the N-acetylmuramoyl-L-alanine amidase 2 family.</text>
</comment>
<evidence type="ECO:0000259" key="3">
    <source>
        <dbReference type="SMART" id="SM00701"/>
    </source>
</evidence>
<keyword evidence="5" id="KW-1185">Reference proteome</keyword>
<name>A0ABW3CMR6_9ACTN</name>
<dbReference type="Pfam" id="PF01510">
    <property type="entry name" value="Amidase_2"/>
    <property type="match status" value="1"/>
</dbReference>
<evidence type="ECO:0000259" key="2">
    <source>
        <dbReference type="SMART" id="SM00644"/>
    </source>
</evidence>
<proteinExistence type="inferred from homology"/>
<dbReference type="InterPro" id="IPR015510">
    <property type="entry name" value="PGRP"/>
</dbReference>
<sequence length="203" mass="22518">MGGGLLGLVLPDAASAQDDPPMRVHTRDDWKAVPPRRRATLLKKPPDRIVVHHTATANSEDSSLEHAYELSREIQRFHMRKRGWDDTGQQLTISRGGHVMEGRNRSLEAIRAGGHAIGAQARYHNDHTLGIENEGNYGKASVPGKLWEALVETCCWLCAEYRLDPFDAIVGHRDLVTTDCPGDVLYARLPELRAEVAKSLALD</sequence>